<gene>
    <name evidence="1" type="ORF">RFULGI_LOCUS4296</name>
</gene>
<reference evidence="1" key="1">
    <citation type="submission" date="2021-06" db="EMBL/GenBank/DDBJ databases">
        <authorList>
            <person name="Kallberg Y."/>
            <person name="Tangrot J."/>
            <person name="Rosling A."/>
        </authorList>
    </citation>
    <scope>NUCLEOTIDE SEQUENCE</scope>
    <source>
        <strain evidence="1">IN212</strain>
    </source>
</reference>
<name>A0A9N9FK87_9GLOM</name>
<sequence>MIQILPNELQIEILTYVVAETNDSYDDLSKILSDHNISFTASVERNDIPSPIKFGVELGDLTWLEFLNDDICKYEFDHRSNICFKREIKVNEDRSISYVKPYSFTIEAWKLYYILDCLKFDT</sequence>
<organism evidence="1 2">
    <name type="scientific">Racocetra fulgida</name>
    <dbReference type="NCBI Taxonomy" id="60492"/>
    <lineage>
        <taxon>Eukaryota</taxon>
        <taxon>Fungi</taxon>
        <taxon>Fungi incertae sedis</taxon>
        <taxon>Mucoromycota</taxon>
        <taxon>Glomeromycotina</taxon>
        <taxon>Glomeromycetes</taxon>
        <taxon>Diversisporales</taxon>
        <taxon>Gigasporaceae</taxon>
        <taxon>Racocetra</taxon>
    </lineage>
</organism>
<comment type="caution">
    <text evidence="1">The sequence shown here is derived from an EMBL/GenBank/DDBJ whole genome shotgun (WGS) entry which is preliminary data.</text>
</comment>
<protein>
    <submittedName>
        <fullName evidence="1">13870_t:CDS:1</fullName>
    </submittedName>
</protein>
<dbReference type="Proteomes" id="UP000789396">
    <property type="component" value="Unassembled WGS sequence"/>
</dbReference>
<keyword evidence="2" id="KW-1185">Reference proteome</keyword>
<evidence type="ECO:0000313" key="1">
    <source>
        <dbReference type="EMBL" id="CAG8542779.1"/>
    </source>
</evidence>
<dbReference type="AlphaFoldDB" id="A0A9N9FK87"/>
<evidence type="ECO:0000313" key="2">
    <source>
        <dbReference type="Proteomes" id="UP000789396"/>
    </source>
</evidence>
<dbReference type="EMBL" id="CAJVPZ010004213">
    <property type="protein sequence ID" value="CAG8542779.1"/>
    <property type="molecule type" value="Genomic_DNA"/>
</dbReference>
<dbReference type="OrthoDB" id="2312778at2759"/>
<accession>A0A9N9FK87</accession>
<proteinExistence type="predicted"/>